<evidence type="ECO:0000313" key="2">
    <source>
        <dbReference type="EMBL" id="NML66219.1"/>
    </source>
</evidence>
<feature type="signal peptide" evidence="1">
    <location>
        <begin position="1"/>
        <end position="19"/>
    </location>
</feature>
<dbReference type="RefSeq" id="WP_169531881.1">
    <property type="nucleotide sequence ID" value="NZ_JABBGH010000002.1"/>
</dbReference>
<dbReference type="AlphaFoldDB" id="A0A7Y0AF78"/>
<name>A0A7Y0AF78_9BACT</name>
<keyword evidence="1" id="KW-0732">Signal</keyword>
<dbReference type="Proteomes" id="UP000559626">
    <property type="component" value="Unassembled WGS sequence"/>
</dbReference>
<evidence type="ECO:0000313" key="3">
    <source>
        <dbReference type="Proteomes" id="UP000559626"/>
    </source>
</evidence>
<reference evidence="2 3" key="1">
    <citation type="submission" date="2020-04" db="EMBL/GenBank/DDBJ databases">
        <title>Hymenobacter polaris sp. nov., isolated from Arctic soil.</title>
        <authorList>
            <person name="Dahal R.H."/>
        </authorList>
    </citation>
    <scope>NUCLEOTIDE SEQUENCE [LARGE SCALE GENOMIC DNA]</scope>
    <source>
        <strain evidence="2 3">RP-2-7</strain>
    </source>
</reference>
<organism evidence="2 3">
    <name type="scientific">Hymenobacter polaris</name>
    <dbReference type="NCBI Taxonomy" id="2682546"/>
    <lineage>
        <taxon>Bacteria</taxon>
        <taxon>Pseudomonadati</taxon>
        <taxon>Bacteroidota</taxon>
        <taxon>Cytophagia</taxon>
        <taxon>Cytophagales</taxon>
        <taxon>Hymenobacteraceae</taxon>
        <taxon>Hymenobacter</taxon>
    </lineage>
</organism>
<accession>A0A7Y0AF78</accession>
<comment type="caution">
    <text evidence="2">The sequence shown here is derived from an EMBL/GenBank/DDBJ whole genome shotgun (WGS) entry which is preliminary data.</text>
</comment>
<protein>
    <recommendedName>
        <fullName evidence="4">Outer membrane protein beta-barrel domain-containing protein</fullName>
    </recommendedName>
</protein>
<gene>
    <name evidence="2" type="ORF">HHL22_13485</name>
</gene>
<dbReference type="EMBL" id="JABBGH010000002">
    <property type="protein sequence ID" value="NML66219.1"/>
    <property type="molecule type" value="Genomic_DNA"/>
</dbReference>
<evidence type="ECO:0000256" key="1">
    <source>
        <dbReference type="SAM" id="SignalP"/>
    </source>
</evidence>
<feature type="chain" id="PRO_5031486189" description="Outer membrane protein beta-barrel domain-containing protein" evidence="1">
    <location>
        <begin position="20"/>
        <end position="244"/>
    </location>
</feature>
<sequence length="244" mass="25811">MKYMLLALPLGVLALPALGQKIEYSGRATVGFGGFRGDNSTAITAVNLSNNVPNSESSRAVNPYGNSLGVGGGLAVRAQYVAKFKALAAFDLGYDFINSKADVNTLAYNSTVMPFTRSGSGTVHLFTHAITAFGGVGYRLGGGEGQKLAIDLLVGPELAYAVAQQESGSGTDSNGSDWSTSLARTPANRLDFRLRGDVTVWVKQLGLVGSYSYGFTNYQPGTASVRYPDAEIKLIRVGLAYRFK</sequence>
<proteinExistence type="predicted"/>
<evidence type="ECO:0008006" key="4">
    <source>
        <dbReference type="Google" id="ProtNLM"/>
    </source>
</evidence>
<keyword evidence="3" id="KW-1185">Reference proteome</keyword>